<dbReference type="RefSeq" id="WP_152271045.1">
    <property type="nucleotide sequence ID" value="NZ_VTFX01000001.1"/>
</dbReference>
<dbReference type="Gene3D" id="3.30.300.50">
    <property type="match status" value="1"/>
</dbReference>
<evidence type="ECO:0000313" key="3">
    <source>
        <dbReference type="EMBL" id="KAD4059778.1"/>
    </source>
</evidence>
<comment type="caution">
    <text evidence="3">The sequence shown here is derived from an EMBL/GenBank/DDBJ whole genome shotgun (WGS) entry which is preliminary data.</text>
</comment>
<name>A0A5N6MUJ8_9MICC</name>
<reference evidence="3 4" key="1">
    <citation type="submission" date="2019-08" db="EMBL/GenBank/DDBJ databases">
        <title>Arthrobacter sp. nov., isolated from plateau pika and Tibetan wild ass.</title>
        <authorList>
            <person name="Ge Y."/>
        </authorList>
    </citation>
    <scope>NUCLEOTIDE SEQUENCE [LARGE SCALE GENOMIC DNA]</scope>
    <source>
        <strain evidence="3 4">785</strain>
    </source>
</reference>
<evidence type="ECO:0000313" key="4">
    <source>
        <dbReference type="Proteomes" id="UP000326852"/>
    </source>
</evidence>
<evidence type="ECO:0000256" key="2">
    <source>
        <dbReference type="SAM" id="SignalP"/>
    </source>
</evidence>
<feature type="signal peptide" evidence="2">
    <location>
        <begin position="1"/>
        <end position="25"/>
    </location>
</feature>
<evidence type="ECO:0008006" key="5">
    <source>
        <dbReference type="Google" id="ProtNLM"/>
    </source>
</evidence>
<protein>
    <recommendedName>
        <fullName evidence="5">Lipoprotein</fullName>
    </recommendedName>
</protein>
<dbReference type="InterPro" id="IPR035070">
    <property type="entry name" value="Streptogrisin_prodomain"/>
</dbReference>
<dbReference type="PROSITE" id="PS51257">
    <property type="entry name" value="PROKAR_LIPOPROTEIN"/>
    <property type="match status" value="1"/>
</dbReference>
<organism evidence="3 4">
    <name type="scientific">Arthrobacter yangruifuii</name>
    <dbReference type="NCBI Taxonomy" id="2606616"/>
    <lineage>
        <taxon>Bacteria</taxon>
        <taxon>Bacillati</taxon>
        <taxon>Actinomycetota</taxon>
        <taxon>Actinomycetes</taxon>
        <taxon>Micrococcales</taxon>
        <taxon>Micrococcaceae</taxon>
        <taxon>Arthrobacter</taxon>
    </lineage>
</organism>
<gene>
    <name evidence="3" type="ORF">GD627_01400</name>
</gene>
<feature type="chain" id="PRO_5038378964" description="Lipoprotein" evidence="2">
    <location>
        <begin position="26"/>
        <end position="219"/>
    </location>
</feature>
<feature type="region of interest" description="Disordered" evidence="1">
    <location>
        <begin position="38"/>
        <end position="76"/>
    </location>
</feature>
<sequence length="219" mass="22050">MMIRNRTLHTLHQPSPRPLAGVALAAVIAAAVSGCGAQSADDGAAAPSPAVSTGTAAAPPAVPSTASTPVEATPGSVPIMAPDEFTTELLQLHDQLRTDLGDRYADAWIEGGVLHIGVTDASAEATVRDAGAVPVTVPFNAGELGQARTQVQTWLAGKPVPGVEFHSISASGRAGAVTVTVPPEQVPALQAAADEQSPAGKIPVIVEESAGMARPLPTK</sequence>
<dbReference type="EMBL" id="VTFX01000001">
    <property type="protein sequence ID" value="KAD4059778.1"/>
    <property type="molecule type" value="Genomic_DNA"/>
</dbReference>
<keyword evidence="4" id="KW-1185">Reference proteome</keyword>
<evidence type="ECO:0000256" key="1">
    <source>
        <dbReference type="SAM" id="MobiDB-lite"/>
    </source>
</evidence>
<dbReference type="Proteomes" id="UP000326852">
    <property type="component" value="Unassembled WGS sequence"/>
</dbReference>
<keyword evidence="2" id="KW-0732">Signal</keyword>
<proteinExistence type="predicted"/>
<feature type="compositionally biased region" description="Low complexity" evidence="1">
    <location>
        <begin position="38"/>
        <end position="70"/>
    </location>
</feature>
<dbReference type="AlphaFoldDB" id="A0A5N6MUJ8"/>
<accession>A0A5N6MUJ8</accession>